<protein>
    <submittedName>
        <fullName evidence="1">Uncharacterized protein</fullName>
    </submittedName>
</protein>
<evidence type="ECO:0000313" key="1">
    <source>
        <dbReference type="EMBL" id="UUY05736.1"/>
    </source>
</evidence>
<dbReference type="Proteomes" id="UP001058860">
    <property type="component" value="Chromosome"/>
</dbReference>
<reference evidence="2" key="1">
    <citation type="submission" date="2021-11" db="EMBL/GenBank/DDBJ databases">
        <title>Cultivation dependent microbiological survey of springs from the worlds oldest radium mine currently devoted to the extraction of radon-saturated water.</title>
        <authorList>
            <person name="Kapinusova G."/>
            <person name="Smrhova T."/>
            <person name="Strejcek M."/>
            <person name="Suman J."/>
            <person name="Jani K."/>
            <person name="Pajer P."/>
            <person name="Uhlik O."/>
        </authorList>
    </citation>
    <scope>NUCLEOTIDE SEQUENCE [LARGE SCALE GENOMIC DNA]</scope>
    <source>
        <strain evidence="2">J379</strain>
    </source>
</reference>
<accession>A0ABY5PM63</accession>
<sequence length="304" mass="33036">MLTNEAVTECQSQLLAAGLVKTRINYIARQILEVTVSVKRSPTVRLTGATGVVYAYACAELLHFRVGLDVVDTSNASVGTLTPVTGTKFALQGIPLPTKKQDALRHTRALILPAPVTKAAATSGVFAVRVQVTAPANRKTLAGLNPELDTLGIPDRSVQVLKTIGPRALRATRVRRGDQRRELRSEEVKQLFRRCPPDRDDQVTSASINLGTASGAIDDRSRLVTARAEWYGAEGKNDPHPGGVDYIYRLHRGTELCAALAFTDETSGAPQVLTRLVPTLSTPSWGYLHDRTGKFGQVMFLLKR</sequence>
<name>A0ABY5PM63_9ACTN</name>
<dbReference type="EMBL" id="CP088295">
    <property type="protein sequence ID" value="UUY05736.1"/>
    <property type="molecule type" value="Genomic_DNA"/>
</dbReference>
<gene>
    <name evidence="1" type="ORF">LRS13_09510</name>
</gene>
<keyword evidence="2" id="KW-1185">Reference proteome</keyword>
<proteinExistence type="predicted"/>
<evidence type="ECO:0000313" key="2">
    <source>
        <dbReference type="Proteomes" id="UP001058860"/>
    </source>
</evidence>
<organism evidence="1 2">
    <name type="scientific">Svornostia abyssi</name>
    <dbReference type="NCBI Taxonomy" id="2898438"/>
    <lineage>
        <taxon>Bacteria</taxon>
        <taxon>Bacillati</taxon>
        <taxon>Actinomycetota</taxon>
        <taxon>Thermoleophilia</taxon>
        <taxon>Solirubrobacterales</taxon>
        <taxon>Baekduiaceae</taxon>
        <taxon>Svornostia</taxon>
    </lineage>
</organism>
<dbReference type="RefSeq" id="WP_353866181.1">
    <property type="nucleotide sequence ID" value="NZ_CP088295.1"/>
</dbReference>